<keyword evidence="4" id="KW-1185">Reference proteome</keyword>
<reference evidence="2 5" key="2">
    <citation type="submission" date="2020-08" db="EMBL/GenBank/DDBJ databases">
        <title>Sequencing the genomes of 1000 actinobacteria strains.</title>
        <authorList>
            <person name="Klenk H.-P."/>
        </authorList>
    </citation>
    <scope>NUCLEOTIDE SEQUENCE [LARGE SCALE GENOMIC DNA]</scope>
    <source>
        <strain evidence="2 5">DSM 15626</strain>
    </source>
</reference>
<keyword evidence="1" id="KW-1133">Transmembrane helix</keyword>
<organism evidence="3 4">
    <name type="scientific">Kribbella sandramycini</name>
    <dbReference type="NCBI Taxonomy" id="60450"/>
    <lineage>
        <taxon>Bacteria</taxon>
        <taxon>Bacillati</taxon>
        <taxon>Actinomycetota</taxon>
        <taxon>Actinomycetes</taxon>
        <taxon>Propionibacteriales</taxon>
        <taxon>Kribbellaceae</taxon>
        <taxon>Kribbella</taxon>
    </lineage>
</organism>
<dbReference type="Proteomes" id="UP000534306">
    <property type="component" value="Unassembled WGS sequence"/>
</dbReference>
<evidence type="ECO:0000313" key="3">
    <source>
        <dbReference type="EMBL" id="NOL39567.1"/>
    </source>
</evidence>
<evidence type="ECO:0000313" key="5">
    <source>
        <dbReference type="Proteomes" id="UP000553957"/>
    </source>
</evidence>
<dbReference type="Proteomes" id="UP000553957">
    <property type="component" value="Unassembled WGS sequence"/>
</dbReference>
<feature type="transmembrane region" description="Helical" evidence="1">
    <location>
        <begin position="6"/>
        <end position="25"/>
    </location>
</feature>
<protein>
    <submittedName>
        <fullName evidence="2">Putative membrane protein</fullName>
    </submittedName>
</protein>
<gene>
    <name evidence="2" type="ORF">HNR71_003475</name>
    <name evidence="3" type="ORF">HPO96_04840</name>
</gene>
<accession>A0A7Y4KX01</accession>
<proteinExistence type="predicted"/>
<feature type="transmembrane region" description="Helical" evidence="1">
    <location>
        <begin position="56"/>
        <end position="74"/>
    </location>
</feature>
<comment type="caution">
    <text evidence="3">The sequence shown here is derived from an EMBL/GenBank/DDBJ whole genome shotgun (WGS) entry which is preliminary data.</text>
</comment>
<keyword evidence="1" id="KW-0812">Transmembrane</keyword>
<feature type="transmembrane region" description="Helical" evidence="1">
    <location>
        <begin position="32"/>
        <end position="50"/>
    </location>
</feature>
<evidence type="ECO:0000256" key="1">
    <source>
        <dbReference type="SAM" id="Phobius"/>
    </source>
</evidence>
<keyword evidence="1" id="KW-0472">Membrane</keyword>
<dbReference type="RefSeq" id="WP_171671315.1">
    <property type="nucleotide sequence ID" value="NZ_BAAAGT010000003.1"/>
</dbReference>
<name>A0A7Y4KX01_9ACTN</name>
<dbReference type="EMBL" id="JACHKF010000001">
    <property type="protein sequence ID" value="MBB6567838.1"/>
    <property type="molecule type" value="Genomic_DNA"/>
</dbReference>
<evidence type="ECO:0000313" key="4">
    <source>
        <dbReference type="Proteomes" id="UP000534306"/>
    </source>
</evidence>
<reference evidence="3 4" key="1">
    <citation type="submission" date="2020-05" db="EMBL/GenBank/DDBJ databases">
        <title>Genome sequence of Kribbella sandramycini ATCC 39419.</title>
        <authorList>
            <person name="Maclea K.S."/>
            <person name="Fair J.L."/>
        </authorList>
    </citation>
    <scope>NUCLEOTIDE SEQUENCE [LARGE SCALE GENOMIC DNA]</scope>
    <source>
        <strain evidence="3 4">ATCC 39419</strain>
    </source>
</reference>
<dbReference type="AlphaFoldDB" id="A0A7Y4KX01"/>
<sequence length="88" mass="9605">MTSVLESWWLVLPFVIAVVVHLVVFDRHVIGTWYGNLFYGLLGLLILGLALDNDVLKVGCVAALPLVVAVGVALRLRARRQGVSPPRT</sequence>
<dbReference type="EMBL" id="JABJRC010000001">
    <property type="protein sequence ID" value="NOL39567.1"/>
    <property type="molecule type" value="Genomic_DNA"/>
</dbReference>
<evidence type="ECO:0000313" key="2">
    <source>
        <dbReference type="EMBL" id="MBB6567838.1"/>
    </source>
</evidence>